<evidence type="ECO:0000313" key="2">
    <source>
        <dbReference type="Proteomes" id="UP001140272"/>
    </source>
</evidence>
<protein>
    <submittedName>
        <fullName evidence="1">Uncharacterized protein</fullName>
    </submittedName>
</protein>
<name>A0A9X2YEV3_9MYCO</name>
<reference evidence="1" key="1">
    <citation type="submission" date="2020-07" db="EMBL/GenBank/DDBJ databases">
        <authorList>
            <person name="Pettersson B.M.F."/>
            <person name="Behra P.R.K."/>
            <person name="Ramesh M."/>
            <person name="Das S."/>
            <person name="Dasgupta S."/>
            <person name="Kirsebom L.A."/>
        </authorList>
    </citation>
    <scope>NUCLEOTIDE SEQUENCE</scope>
    <source>
        <strain evidence="1">DSM 45406</strain>
    </source>
</reference>
<organism evidence="1 2">
    <name type="scientific">Mycolicibacterium rufum</name>
    <dbReference type="NCBI Taxonomy" id="318424"/>
    <lineage>
        <taxon>Bacteria</taxon>
        <taxon>Bacillati</taxon>
        <taxon>Actinomycetota</taxon>
        <taxon>Actinomycetes</taxon>
        <taxon>Mycobacteriales</taxon>
        <taxon>Mycobacteriaceae</taxon>
        <taxon>Mycolicibacterium</taxon>
    </lineage>
</organism>
<dbReference type="Pfam" id="PF15598">
    <property type="entry name" value="Imm61"/>
    <property type="match status" value="1"/>
</dbReference>
<comment type="caution">
    <text evidence="1">The sequence shown here is derived from an EMBL/GenBank/DDBJ whole genome shotgun (WGS) entry which is preliminary data.</text>
</comment>
<gene>
    <name evidence="1" type="ORF">H7H73_18100</name>
</gene>
<dbReference type="AlphaFoldDB" id="A0A9X2YEV3"/>
<proteinExistence type="predicted"/>
<reference evidence="1" key="2">
    <citation type="journal article" date="2022" name="BMC Genomics">
        <title>Comparative genome analysis of mycobacteria focusing on tRNA and non-coding RNA.</title>
        <authorList>
            <person name="Behra P.R.K."/>
            <person name="Pettersson B.M.F."/>
            <person name="Ramesh M."/>
            <person name="Das S."/>
            <person name="Dasgupta S."/>
            <person name="Kirsebom L.A."/>
        </authorList>
    </citation>
    <scope>NUCLEOTIDE SEQUENCE</scope>
    <source>
        <strain evidence="1">DSM 45406</strain>
    </source>
</reference>
<evidence type="ECO:0000313" key="1">
    <source>
        <dbReference type="EMBL" id="MCV7072005.1"/>
    </source>
</evidence>
<dbReference type="EMBL" id="JACKRN010000638">
    <property type="protein sequence ID" value="MCV7072005.1"/>
    <property type="molecule type" value="Genomic_DNA"/>
</dbReference>
<dbReference type="Proteomes" id="UP001140272">
    <property type="component" value="Unassembled WGS sequence"/>
</dbReference>
<dbReference type="InterPro" id="IPR028953">
    <property type="entry name" value="Imm_IFT-like"/>
</dbReference>
<sequence>MGRGVILGEDCLGWVRAAGFHPVVADDGDVHLRSQKQPSTGYFIRRRGLERFELTQDDEDAPSERGLLFVAEVDVLEHYLVGHFADDIREDLDLPLLEQPWRSADLADGYDLTAAERGYRTLRRVGGVPVAAAPDDSLSLLALVPLSHYLGWSIRDLKQSFLSPAGSPLMRQGRYSRP</sequence>
<accession>A0A9X2YEV3</accession>